<dbReference type="OrthoDB" id="63188at2"/>
<dbReference type="STRING" id="745776.DGo_CA2697"/>
<dbReference type="PANTHER" id="PTHR43077:SF11">
    <property type="entry name" value="TRANSPORT PERMEASE YVFS-RELATED"/>
    <property type="match status" value="1"/>
</dbReference>
<feature type="transmembrane region" description="Helical" evidence="5">
    <location>
        <begin position="44"/>
        <end position="63"/>
    </location>
</feature>
<evidence type="ECO:0000256" key="3">
    <source>
        <dbReference type="ARBA" id="ARBA00022989"/>
    </source>
</evidence>
<dbReference type="RefSeq" id="WP_014686104.1">
    <property type="nucleotide sequence ID" value="NC_017790.1"/>
</dbReference>
<keyword evidence="2 5" id="KW-0812">Transmembrane</keyword>
<evidence type="ECO:0000313" key="8">
    <source>
        <dbReference type="Proteomes" id="UP000007575"/>
    </source>
</evidence>
<dbReference type="GO" id="GO:0140359">
    <property type="term" value="F:ABC-type transporter activity"/>
    <property type="evidence" value="ECO:0007669"/>
    <property type="project" value="InterPro"/>
</dbReference>
<dbReference type="PATRIC" id="fig|745776.4.peg.2766"/>
<comment type="subcellular location">
    <subcellularLocation>
        <location evidence="1">Membrane</location>
        <topology evidence="1">Multi-pass membrane protein</topology>
    </subcellularLocation>
</comment>
<feature type="transmembrane region" description="Helical" evidence="5">
    <location>
        <begin position="247"/>
        <end position="265"/>
    </location>
</feature>
<dbReference type="InterPro" id="IPR051328">
    <property type="entry name" value="T7SS_ABC-Transporter"/>
</dbReference>
<dbReference type="PANTHER" id="PTHR43077">
    <property type="entry name" value="TRANSPORT PERMEASE YVFS-RELATED"/>
    <property type="match status" value="1"/>
</dbReference>
<keyword evidence="4 5" id="KW-0472">Membrane</keyword>
<evidence type="ECO:0000259" key="6">
    <source>
        <dbReference type="Pfam" id="PF01061"/>
    </source>
</evidence>
<feature type="domain" description="ABC-2 type transporter transmembrane" evidence="6">
    <location>
        <begin position="29"/>
        <end position="228"/>
    </location>
</feature>
<dbReference type="EMBL" id="CP002191">
    <property type="protein sequence ID" value="AFD26624.1"/>
    <property type="molecule type" value="Genomic_DNA"/>
</dbReference>
<feature type="transmembrane region" description="Helical" evidence="5">
    <location>
        <begin position="83"/>
        <end position="102"/>
    </location>
</feature>
<proteinExistence type="predicted"/>
<name>H8GTY4_DEIGI</name>
<dbReference type="Pfam" id="PF01061">
    <property type="entry name" value="ABC2_membrane"/>
    <property type="match status" value="1"/>
</dbReference>
<evidence type="ECO:0000313" key="7">
    <source>
        <dbReference type="EMBL" id="AFD26624.1"/>
    </source>
</evidence>
<dbReference type="InterPro" id="IPR013525">
    <property type="entry name" value="ABC2_TM"/>
</dbReference>
<dbReference type="GO" id="GO:0043190">
    <property type="term" value="C:ATP-binding cassette (ABC) transporter complex"/>
    <property type="evidence" value="ECO:0007669"/>
    <property type="project" value="InterPro"/>
</dbReference>
<feature type="transmembrane region" description="Helical" evidence="5">
    <location>
        <begin position="157"/>
        <end position="182"/>
    </location>
</feature>
<dbReference type="KEGG" id="dgo:DGo_CA2697"/>
<feature type="transmembrane region" description="Helical" evidence="5">
    <location>
        <begin position="123"/>
        <end position="145"/>
    </location>
</feature>
<reference evidence="7 8" key="1">
    <citation type="journal article" date="2012" name="PLoS ONE">
        <title>Genome sequence and transcriptome analysis of the radioresistant bacterium Deinococcus gobiensis: insights into the extreme environmental adaptations.</title>
        <authorList>
            <person name="Yuan M."/>
            <person name="Chen M."/>
            <person name="Zhang W."/>
            <person name="Lu W."/>
            <person name="Wang J."/>
            <person name="Yang M."/>
            <person name="Zhao P."/>
            <person name="Tang R."/>
            <person name="Li X."/>
            <person name="Hao Y."/>
            <person name="Zhou Z."/>
            <person name="Zhan Y."/>
            <person name="Yu H."/>
            <person name="Teng C."/>
            <person name="Yan Y."/>
            <person name="Ping S."/>
            <person name="Wang Y."/>
            <person name="Lin M."/>
        </authorList>
    </citation>
    <scope>NUCLEOTIDE SEQUENCE [LARGE SCALE GENOMIC DNA]</scope>
    <source>
        <strain evidence="7 8">I-0</strain>
    </source>
</reference>
<feature type="transmembrane region" description="Helical" evidence="5">
    <location>
        <begin position="194"/>
        <end position="216"/>
    </location>
</feature>
<dbReference type="InterPro" id="IPR000412">
    <property type="entry name" value="ABC_2_transport"/>
</dbReference>
<sequence>MTQLSDLSLPADLPLPAAGRTAPLWPALTQLTLAELRRMLRNPMFAVGTIGFPILFFALFGLPAVREVTDGGVNVGQIILVRFGIYSLLSLALFSFGSGIAVERVGGWLRLLRASPMPAGLFFAAKVLAALLFSTLALAALYAFAHFAGGVTFGAGLALLTLGKLLLGMVPLIALGLAVGFLANPQAAQITAQLVSVIMAFASGLFVPFGTLPAFVRSLAPWLPAYHLGQIGVGTVAGQSAQEPGHWLALLAFGTVFGLLAVWGLRRDESRES</sequence>
<dbReference type="HOGENOM" id="CLU_039483_4_0_0"/>
<dbReference type="PIRSF" id="PIRSF006648">
    <property type="entry name" value="DrrB"/>
    <property type="match status" value="1"/>
</dbReference>
<protein>
    <submittedName>
        <fullName evidence="7">ABC-type multidrug transport system, permease component</fullName>
    </submittedName>
</protein>
<accession>H8GTY4</accession>
<dbReference type="eggNOG" id="COG0842">
    <property type="taxonomic scope" value="Bacteria"/>
</dbReference>
<evidence type="ECO:0000256" key="4">
    <source>
        <dbReference type="ARBA" id="ARBA00023136"/>
    </source>
</evidence>
<dbReference type="Proteomes" id="UP000007575">
    <property type="component" value="Chromosome"/>
</dbReference>
<dbReference type="AlphaFoldDB" id="H8GTY4"/>
<evidence type="ECO:0000256" key="2">
    <source>
        <dbReference type="ARBA" id="ARBA00022692"/>
    </source>
</evidence>
<evidence type="ECO:0000256" key="1">
    <source>
        <dbReference type="ARBA" id="ARBA00004141"/>
    </source>
</evidence>
<evidence type="ECO:0000256" key="5">
    <source>
        <dbReference type="SAM" id="Phobius"/>
    </source>
</evidence>
<organism evidence="7 8">
    <name type="scientific">Deinococcus gobiensis (strain DSM 21396 / JCM 16679 / CGMCC 1.7299 / I-0)</name>
    <dbReference type="NCBI Taxonomy" id="745776"/>
    <lineage>
        <taxon>Bacteria</taxon>
        <taxon>Thermotogati</taxon>
        <taxon>Deinococcota</taxon>
        <taxon>Deinococci</taxon>
        <taxon>Deinococcales</taxon>
        <taxon>Deinococcaceae</taxon>
        <taxon>Deinococcus</taxon>
    </lineage>
</organism>
<gene>
    <name evidence="7" type="ordered locus">DGo_CA2697</name>
</gene>
<keyword evidence="8" id="KW-1185">Reference proteome</keyword>
<keyword evidence="3 5" id="KW-1133">Transmembrane helix</keyword>